<dbReference type="Proteomes" id="UP001164746">
    <property type="component" value="Chromosome 11"/>
</dbReference>
<sequence length="292" mass="32603">MSSFLCVLLLGVILVACVQGLTEDQLLQNLKNGKADQIDFGGIVDGLGSKTEDHVDVEDILEQLGFQEKIDAVNDDDEDMKRVGWNWATRRLKSQKDNGLGWWYIPKQKANSVKDPAPWCQSHSSGGGCCVQRTMNVHGKTYHLNACVNVDFHPHANEYSIYFSVNGYSLFHKDTDLNMNEMEECFSASSLVPGSKICIKLYKICTKHKHMCAALEGKAVIKGVKKNVQLDYGCFQIGSVDENEDEQVPDDMETEEQATKAEMFRALSDQLDLSNGVDETSSTEDDTLLFEN</sequence>
<name>A0ABY7FC36_MYAAR</name>
<evidence type="ECO:0000256" key="1">
    <source>
        <dbReference type="SAM" id="SignalP"/>
    </source>
</evidence>
<evidence type="ECO:0000313" key="3">
    <source>
        <dbReference type="EMBL" id="WAR19723.1"/>
    </source>
</evidence>
<protein>
    <recommendedName>
        <fullName evidence="2">DUF4773 domain-containing protein</fullName>
    </recommendedName>
</protein>
<dbReference type="Pfam" id="PF15998">
    <property type="entry name" value="DUF4773"/>
    <property type="match status" value="1"/>
</dbReference>
<reference evidence="3" key="1">
    <citation type="submission" date="2022-11" db="EMBL/GenBank/DDBJ databases">
        <title>Centuries of genome instability and evolution in soft-shell clam transmissible cancer (bioRxiv).</title>
        <authorList>
            <person name="Hart S.F.M."/>
            <person name="Yonemitsu M.A."/>
            <person name="Giersch R.M."/>
            <person name="Beal B.F."/>
            <person name="Arriagada G."/>
            <person name="Davis B.W."/>
            <person name="Ostrander E.A."/>
            <person name="Goff S.P."/>
            <person name="Metzger M.J."/>
        </authorList>
    </citation>
    <scope>NUCLEOTIDE SEQUENCE</scope>
    <source>
        <strain evidence="3">MELC-2E11</strain>
        <tissue evidence="3">Siphon/mantle</tissue>
    </source>
</reference>
<feature type="chain" id="PRO_5047312819" description="DUF4773 domain-containing protein" evidence="1">
    <location>
        <begin position="21"/>
        <end position="292"/>
    </location>
</feature>
<evidence type="ECO:0000259" key="2">
    <source>
        <dbReference type="Pfam" id="PF15998"/>
    </source>
</evidence>
<keyword evidence="4" id="KW-1185">Reference proteome</keyword>
<feature type="domain" description="DUF4773" evidence="2">
    <location>
        <begin position="120"/>
        <end position="238"/>
    </location>
</feature>
<accession>A0ABY7FC36</accession>
<dbReference type="InterPro" id="IPR031941">
    <property type="entry name" value="DUF4773"/>
</dbReference>
<keyword evidence="1" id="KW-0732">Signal</keyword>
<gene>
    <name evidence="3" type="ORF">MAR_001561</name>
</gene>
<dbReference type="EMBL" id="CP111022">
    <property type="protein sequence ID" value="WAR19723.1"/>
    <property type="molecule type" value="Genomic_DNA"/>
</dbReference>
<proteinExistence type="predicted"/>
<feature type="signal peptide" evidence="1">
    <location>
        <begin position="1"/>
        <end position="20"/>
    </location>
</feature>
<evidence type="ECO:0000313" key="4">
    <source>
        <dbReference type="Proteomes" id="UP001164746"/>
    </source>
</evidence>
<organism evidence="3 4">
    <name type="scientific">Mya arenaria</name>
    <name type="common">Soft-shell clam</name>
    <dbReference type="NCBI Taxonomy" id="6604"/>
    <lineage>
        <taxon>Eukaryota</taxon>
        <taxon>Metazoa</taxon>
        <taxon>Spiralia</taxon>
        <taxon>Lophotrochozoa</taxon>
        <taxon>Mollusca</taxon>
        <taxon>Bivalvia</taxon>
        <taxon>Autobranchia</taxon>
        <taxon>Heteroconchia</taxon>
        <taxon>Euheterodonta</taxon>
        <taxon>Imparidentia</taxon>
        <taxon>Neoheterodontei</taxon>
        <taxon>Myida</taxon>
        <taxon>Myoidea</taxon>
        <taxon>Myidae</taxon>
        <taxon>Mya</taxon>
    </lineage>
</organism>